<organism evidence="6">
    <name type="scientific">Caenorhabditis brenneri</name>
    <name type="common">Nematode worm</name>
    <dbReference type="NCBI Taxonomy" id="135651"/>
    <lineage>
        <taxon>Eukaryota</taxon>
        <taxon>Metazoa</taxon>
        <taxon>Ecdysozoa</taxon>
        <taxon>Nematoda</taxon>
        <taxon>Chromadorea</taxon>
        <taxon>Rhabditida</taxon>
        <taxon>Rhabditina</taxon>
        <taxon>Rhabditomorpha</taxon>
        <taxon>Rhabditoidea</taxon>
        <taxon>Rhabditidae</taxon>
        <taxon>Peloderinae</taxon>
        <taxon>Caenorhabditis</taxon>
    </lineage>
</organism>
<evidence type="ECO:0000313" key="5">
    <source>
        <dbReference type="EMBL" id="EGT57787.1"/>
    </source>
</evidence>
<dbReference type="InParanoid" id="G0ND38"/>
<dbReference type="PANTHER" id="PTHR43788">
    <property type="entry name" value="DNA2/NAM7 HELICASE FAMILY MEMBER"/>
    <property type="match status" value="1"/>
</dbReference>
<keyword evidence="3" id="KW-0347">Helicase</keyword>
<proteinExistence type="predicted"/>
<accession>G0ND38</accession>
<name>G0ND38_CAEBE</name>
<dbReference type="HOGENOM" id="CLU_353091_0_0_1"/>
<dbReference type="InterPro" id="IPR050534">
    <property type="entry name" value="Coronavir_polyprotein_1ab"/>
</dbReference>
<dbReference type="EMBL" id="GL379865">
    <property type="protein sequence ID" value="EGT57787.1"/>
    <property type="molecule type" value="Genomic_DNA"/>
</dbReference>
<dbReference type="STRING" id="135651.G0ND38"/>
<reference evidence="6" key="1">
    <citation type="submission" date="2011-07" db="EMBL/GenBank/DDBJ databases">
        <authorList>
            <consortium name="Caenorhabditis brenneri Sequencing and Analysis Consortium"/>
            <person name="Wilson R.K."/>
        </authorList>
    </citation>
    <scope>NUCLEOTIDE SEQUENCE [LARGE SCALE GENOMIC DNA]</scope>
    <source>
        <strain evidence="6">PB2801</strain>
    </source>
</reference>
<dbReference type="GO" id="GO:0016787">
    <property type="term" value="F:hydrolase activity"/>
    <property type="evidence" value="ECO:0007669"/>
    <property type="project" value="UniProtKB-KW"/>
</dbReference>
<dbReference type="Proteomes" id="UP000008068">
    <property type="component" value="Unassembled WGS sequence"/>
</dbReference>
<keyword evidence="4" id="KW-0067">ATP-binding</keyword>
<evidence type="ECO:0000256" key="1">
    <source>
        <dbReference type="ARBA" id="ARBA00022741"/>
    </source>
</evidence>
<keyword evidence="6" id="KW-1185">Reference proteome</keyword>
<evidence type="ECO:0000256" key="4">
    <source>
        <dbReference type="ARBA" id="ARBA00022840"/>
    </source>
</evidence>
<evidence type="ECO:0000256" key="2">
    <source>
        <dbReference type="ARBA" id="ARBA00022801"/>
    </source>
</evidence>
<dbReference type="GO" id="GO:0005524">
    <property type="term" value="F:ATP binding"/>
    <property type="evidence" value="ECO:0007669"/>
    <property type="project" value="UniProtKB-KW"/>
</dbReference>
<dbReference type="eggNOG" id="KOG1801">
    <property type="taxonomic scope" value="Eukaryota"/>
</dbReference>
<protein>
    <recommendedName>
        <fullName evidence="7">DNA2/NAM7 helicase-like C-terminal domain-containing protein</fullName>
    </recommendedName>
</protein>
<dbReference type="PANTHER" id="PTHR43788:SF16">
    <property type="entry name" value="HELICASE WITH ZINC FINGER 2"/>
    <property type="match status" value="1"/>
</dbReference>
<keyword evidence="1" id="KW-0547">Nucleotide-binding</keyword>
<dbReference type="GO" id="GO:0043139">
    <property type="term" value="F:5'-3' DNA helicase activity"/>
    <property type="evidence" value="ECO:0007669"/>
    <property type="project" value="TreeGrafter"/>
</dbReference>
<sequence>MQAENVLSQCYIIDNWSTSASVSSAKQHSTVGAELYGYKHEEAKPTGSSRIKRTTRVIEVANTTLIIQTLHQLKNKWKRIVGQVSKKNTLSYVYSDDSDSEKEMKKAMKKAKREKAEGMKAMKEVSYFEARIFVSESGVRAYYRVVAKKRDGYVMAAAMSMFTVITAGTSDLLKLTIGREPVTNDVFQTTVDQECGWMASRITVLPRSILKGVTLSVLNAKDETGDAFLPEKIVEFFCQDFNPEHKNELIALRSKIHQEPNPLGTIFEVRTSPKLKEIIEIGVEAFKKTSVHDTPAGDIVETCVLMGYSAANALSFGRLDTRSFPIQDGKRVGRLLNFNIVNPSEMPTEGKWSVGNRISVHGAAGGAHAVLETLLAVKNALKITARLSQGAPNHITFADGLYLVSQMEPEGRPILRDGFFNQIPEESHGRRILETLYGGEKLPKHAVAGKTFCYPVKKPVELNVFQSEYVEMLQDRENHPIIVGSSSFDCGKSMKIVTAAVELAKIVPSSQKQLLITQSNFASEVAKECLTDYDLPVLQKKIFTEWAEGKYQRKSSSFFRKPKSWKPQSVKPYALLEPFMILYRPNVIMVTAASIHNLLQSSLLKKDEVSTIQIDEASQLPEYSFVSLLTLFPHANFGLIGGIQQLPLYCEIGLEGKLKDYGIDNTMERAVTRNLFPQAMLREVYRCHPKTTDLLTTWSAQKLYGRKTRLLEKSKIPGDDCQQSKENPKDRNLLWEHRRERSCPESDNGVISFYRRQNFVLIDTFRGRDVKCGTVDAFQRTEREVIILCCKNEMIE</sequence>
<evidence type="ECO:0000313" key="6">
    <source>
        <dbReference type="Proteomes" id="UP000008068"/>
    </source>
</evidence>
<dbReference type="Gene3D" id="3.40.50.300">
    <property type="entry name" value="P-loop containing nucleotide triphosphate hydrolases"/>
    <property type="match status" value="2"/>
</dbReference>
<evidence type="ECO:0000256" key="3">
    <source>
        <dbReference type="ARBA" id="ARBA00022806"/>
    </source>
</evidence>
<dbReference type="InterPro" id="IPR027417">
    <property type="entry name" value="P-loop_NTPase"/>
</dbReference>
<dbReference type="AlphaFoldDB" id="G0ND38"/>
<dbReference type="SUPFAM" id="SSF52540">
    <property type="entry name" value="P-loop containing nucleoside triphosphate hydrolases"/>
    <property type="match status" value="1"/>
</dbReference>
<dbReference type="OrthoDB" id="5851052at2759"/>
<keyword evidence="2" id="KW-0378">Hydrolase</keyword>
<evidence type="ECO:0008006" key="7">
    <source>
        <dbReference type="Google" id="ProtNLM"/>
    </source>
</evidence>
<gene>
    <name evidence="5" type="ORF">CAEBREN_10508</name>
</gene>